<reference evidence="3" key="3">
    <citation type="journal article" date="2023" name="Microbiol. Resour. Announc.">
        <title>Draft Genome Sequence of Granulicatella sp. Strain S8, Isolated from a Marine Fish, Seriola quinqueradiata.</title>
        <authorList>
            <person name="Lee M."/>
            <person name="Farooq A."/>
            <person name="Jeong J.B."/>
            <person name="Jung M.Y."/>
        </authorList>
    </citation>
    <scope>NUCLEOTIDE SEQUENCE</scope>
    <source>
        <strain evidence="3">S8</strain>
    </source>
</reference>
<organism evidence="3 4">
    <name type="scientific">Granulicatella seriolae</name>
    <dbReference type="NCBI Taxonomy" id="2967226"/>
    <lineage>
        <taxon>Bacteria</taxon>
        <taxon>Bacillati</taxon>
        <taxon>Bacillota</taxon>
        <taxon>Bacilli</taxon>
        <taxon>Lactobacillales</taxon>
        <taxon>Carnobacteriaceae</taxon>
        <taxon>Granulicatella</taxon>
    </lineage>
</organism>
<reference evidence="3" key="2">
    <citation type="journal article" date="2023" name="Curr. Microbiol.">
        <title>Granulicatella seriolae sp. nov., a Novel Facultative Anaerobe Isolated from Yellowtail Marine Fish.</title>
        <authorList>
            <person name="Lee M."/>
            <person name="Choi Y.J."/>
            <person name="Farooq A."/>
            <person name="Jeong J.B."/>
            <person name="Jung M.Y."/>
        </authorList>
    </citation>
    <scope>NUCLEOTIDE SEQUENCE</scope>
    <source>
        <strain evidence="3">S8</strain>
    </source>
</reference>
<evidence type="ECO:0000313" key="4">
    <source>
        <dbReference type="Proteomes" id="UP001059480"/>
    </source>
</evidence>
<dbReference type="Proteomes" id="UP001059480">
    <property type="component" value="Unassembled WGS sequence"/>
</dbReference>
<proteinExistence type="predicted"/>
<comment type="caution">
    <text evidence="3">The sequence shown here is derived from an EMBL/GenBank/DDBJ whole genome shotgun (WGS) entry which is preliminary data.</text>
</comment>
<evidence type="ECO:0000256" key="1">
    <source>
        <dbReference type="SAM" id="Coils"/>
    </source>
</evidence>
<dbReference type="RefSeq" id="WP_256945868.1">
    <property type="nucleotide sequence ID" value="NZ_JANHNZ010000013.1"/>
</dbReference>
<name>A0ABT1WQJ1_9LACT</name>
<keyword evidence="4" id="KW-1185">Reference proteome</keyword>
<reference evidence="3" key="1">
    <citation type="submission" date="2022-07" db="EMBL/GenBank/DDBJ databases">
        <authorList>
            <person name="Jung M.-Y."/>
            <person name="Lee M."/>
        </authorList>
    </citation>
    <scope>NUCLEOTIDE SEQUENCE</scope>
    <source>
        <strain evidence="3">S8</strain>
    </source>
</reference>
<dbReference type="EMBL" id="JANHNZ010000013">
    <property type="protein sequence ID" value="MCQ9210758.1"/>
    <property type="molecule type" value="Genomic_DNA"/>
</dbReference>
<gene>
    <name evidence="3" type="ORF">NPA36_09390</name>
</gene>
<evidence type="ECO:0000313" key="3">
    <source>
        <dbReference type="EMBL" id="MCQ9210758.1"/>
    </source>
</evidence>
<accession>A0ABT1WQJ1</accession>
<feature type="region of interest" description="Disordered" evidence="2">
    <location>
        <begin position="1"/>
        <end position="22"/>
    </location>
</feature>
<protein>
    <submittedName>
        <fullName evidence="3">Tetratricopeptide repeat protein</fullName>
    </submittedName>
</protein>
<sequence length="133" mass="15395">MFDFFKKKDKKPEPIPEKKELSEVEKLERQELIAKKEEELTRLEKSSDNIELAKLYEEIGVLQADLDANLAITTLEKSFSYKPSIGDGFKTLMSLYNQKRSEAAYKGDGDGIEKWMNKMDELRQIARNNTISN</sequence>
<feature type="coiled-coil region" evidence="1">
    <location>
        <begin position="26"/>
        <end position="53"/>
    </location>
</feature>
<evidence type="ECO:0000256" key="2">
    <source>
        <dbReference type="SAM" id="MobiDB-lite"/>
    </source>
</evidence>
<keyword evidence="1" id="KW-0175">Coiled coil</keyword>